<accession>A0A2T6B2D7</accession>
<organism evidence="2 3">
    <name type="scientific">Allosediminivita pacifica</name>
    <dbReference type="NCBI Taxonomy" id="1267769"/>
    <lineage>
        <taxon>Bacteria</taxon>
        <taxon>Pseudomonadati</taxon>
        <taxon>Pseudomonadota</taxon>
        <taxon>Alphaproteobacteria</taxon>
        <taxon>Rhodobacterales</taxon>
        <taxon>Paracoccaceae</taxon>
        <taxon>Allosediminivita</taxon>
    </lineage>
</organism>
<evidence type="ECO:0000256" key="1">
    <source>
        <dbReference type="SAM" id="MobiDB-lite"/>
    </source>
</evidence>
<comment type="caution">
    <text evidence="2">The sequence shown here is derived from an EMBL/GenBank/DDBJ whole genome shotgun (WGS) entry which is preliminary data.</text>
</comment>
<dbReference type="AlphaFoldDB" id="A0A2T6B2D7"/>
<reference evidence="2 3" key="1">
    <citation type="submission" date="2018-04" db="EMBL/GenBank/DDBJ databases">
        <title>Genomic Encyclopedia of Archaeal and Bacterial Type Strains, Phase II (KMG-II): from individual species to whole genera.</title>
        <authorList>
            <person name="Goeker M."/>
        </authorList>
    </citation>
    <scope>NUCLEOTIDE SEQUENCE [LARGE SCALE GENOMIC DNA]</scope>
    <source>
        <strain evidence="2 3">DSM 29329</strain>
    </source>
</reference>
<dbReference type="EMBL" id="QBKN01000005">
    <property type="protein sequence ID" value="PTX50221.1"/>
    <property type="molecule type" value="Genomic_DNA"/>
</dbReference>
<gene>
    <name evidence="2" type="ORF">C8N44_10581</name>
</gene>
<proteinExistence type="predicted"/>
<name>A0A2T6B2D7_9RHOB</name>
<keyword evidence="3" id="KW-1185">Reference proteome</keyword>
<dbReference type="Proteomes" id="UP000244069">
    <property type="component" value="Unassembled WGS sequence"/>
</dbReference>
<feature type="region of interest" description="Disordered" evidence="1">
    <location>
        <begin position="1"/>
        <end position="24"/>
    </location>
</feature>
<evidence type="ECO:0000313" key="3">
    <source>
        <dbReference type="Proteomes" id="UP000244069"/>
    </source>
</evidence>
<evidence type="ECO:0000313" key="2">
    <source>
        <dbReference type="EMBL" id="PTX50221.1"/>
    </source>
</evidence>
<sequence length="52" mass="5625">MQNLAATLTRTGQTAAKRAQGRESSRAYRQLAPLRGADVVWLEPIRTQGGTA</sequence>
<dbReference type="RefSeq" id="WP_158274005.1">
    <property type="nucleotide sequence ID" value="NZ_QBKN01000005.1"/>
</dbReference>
<feature type="compositionally biased region" description="Polar residues" evidence="1">
    <location>
        <begin position="1"/>
        <end position="14"/>
    </location>
</feature>
<protein>
    <submittedName>
        <fullName evidence="2">Uncharacterized protein</fullName>
    </submittedName>
</protein>